<dbReference type="Gene3D" id="3.30.710.10">
    <property type="entry name" value="Potassium Channel Kv1.1, Chain A"/>
    <property type="match status" value="1"/>
</dbReference>
<dbReference type="GO" id="GO:0005737">
    <property type="term" value="C:cytoplasm"/>
    <property type="evidence" value="ECO:0000318"/>
    <property type="project" value="GO_Central"/>
</dbReference>
<dbReference type="InterPro" id="IPR000210">
    <property type="entry name" value="BTB/POZ_dom"/>
</dbReference>
<evidence type="ECO:0000313" key="2">
    <source>
        <dbReference type="EMBL" id="EFX75820.1"/>
    </source>
</evidence>
<dbReference type="eggNOG" id="KOG1987">
    <property type="taxonomic scope" value="Eukaryota"/>
</dbReference>
<dbReference type="SMART" id="SM00225">
    <property type="entry name" value="BTB"/>
    <property type="match status" value="1"/>
</dbReference>
<dbReference type="Proteomes" id="UP000000305">
    <property type="component" value="Unassembled WGS sequence"/>
</dbReference>
<dbReference type="FunFam" id="1.25.40.420:FF:000048">
    <property type="entry name" value="Uncharacterized protein"/>
    <property type="match status" value="1"/>
</dbReference>
<keyword evidence="3" id="KW-1185">Reference proteome</keyword>
<reference evidence="2 3" key="1">
    <citation type="journal article" date="2011" name="Science">
        <title>The ecoresponsive genome of Daphnia pulex.</title>
        <authorList>
            <person name="Colbourne J.K."/>
            <person name="Pfrender M.E."/>
            <person name="Gilbert D."/>
            <person name="Thomas W.K."/>
            <person name="Tucker A."/>
            <person name="Oakley T.H."/>
            <person name="Tokishita S."/>
            <person name="Aerts A."/>
            <person name="Arnold G.J."/>
            <person name="Basu M.K."/>
            <person name="Bauer D.J."/>
            <person name="Caceres C.E."/>
            <person name="Carmel L."/>
            <person name="Casola C."/>
            <person name="Choi J.H."/>
            <person name="Detter J.C."/>
            <person name="Dong Q."/>
            <person name="Dusheyko S."/>
            <person name="Eads B.D."/>
            <person name="Frohlich T."/>
            <person name="Geiler-Samerotte K.A."/>
            <person name="Gerlach D."/>
            <person name="Hatcher P."/>
            <person name="Jogdeo S."/>
            <person name="Krijgsveld J."/>
            <person name="Kriventseva E.V."/>
            <person name="Kultz D."/>
            <person name="Laforsch C."/>
            <person name="Lindquist E."/>
            <person name="Lopez J."/>
            <person name="Manak J.R."/>
            <person name="Muller J."/>
            <person name="Pangilinan J."/>
            <person name="Patwardhan R.P."/>
            <person name="Pitluck S."/>
            <person name="Pritham E.J."/>
            <person name="Rechtsteiner A."/>
            <person name="Rho M."/>
            <person name="Rogozin I.B."/>
            <person name="Sakarya O."/>
            <person name="Salamov A."/>
            <person name="Schaack S."/>
            <person name="Shapiro H."/>
            <person name="Shiga Y."/>
            <person name="Skalitzky C."/>
            <person name="Smith Z."/>
            <person name="Souvorov A."/>
            <person name="Sung W."/>
            <person name="Tang Z."/>
            <person name="Tsuchiya D."/>
            <person name="Tu H."/>
            <person name="Vos H."/>
            <person name="Wang M."/>
            <person name="Wolf Y.I."/>
            <person name="Yamagata H."/>
            <person name="Yamada T."/>
            <person name="Ye Y."/>
            <person name="Shaw J.R."/>
            <person name="Andrews J."/>
            <person name="Crease T.J."/>
            <person name="Tang H."/>
            <person name="Lucas S.M."/>
            <person name="Robertson H.M."/>
            <person name="Bork P."/>
            <person name="Koonin E.V."/>
            <person name="Zdobnov E.M."/>
            <person name="Grigoriev I.V."/>
            <person name="Lynch M."/>
            <person name="Boore J.L."/>
        </authorList>
    </citation>
    <scope>NUCLEOTIDE SEQUENCE [LARGE SCALE GENOMIC DNA]</scope>
</reference>
<gene>
    <name evidence="2" type="ORF">DAPPUDRAFT_25177</name>
</gene>
<dbReference type="InterPro" id="IPR011333">
    <property type="entry name" value="SKP1/BTB/POZ_sf"/>
</dbReference>
<dbReference type="AlphaFoldDB" id="E9GX64"/>
<dbReference type="GO" id="GO:0031625">
    <property type="term" value="F:ubiquitin protein ligase binding"/>
    <property type="evidence" value="ECO:0000318"/>
    <property type="project" value="GO_Central"/>
</dbReference>
<dbReference type="GO" id="GO:0005634">
    <property type="term" value="C:nucleus"/>
    <property type="evidence" value="ECO:0000318"/>
    <property type="project" value="GO_Central"/>
</dbReference>
<dbReference type="FunFam" id="3.30.710.10:FF:000242">
    <property type="entry name" value="Uncharacterized protein"/>
    <property type="match status" value="1"/>
</dbReference>
<dbReference type="GO" id="GO:0043161">
    <property type="term" value="P:proteasome-mediated ubiquitin-dependent protein catabolic process"/>
    <property type="evidence" value="ECO:0000318"/>
    <property type="project" value="GO_Central"/>
</dbReference>
<dbReference type="Pfam" id="PF00651">
    <property type="entry name" value="BTB"/>
    <property type="match status" value="1"/>
</dbReference>
<dbReference type="EMBL" id="GL732572">
    <property type="protein sequence ID" value="EFX75820.1"/>
    <property type="molecule type" value="Genomic_DNA"/>
</dbReference>
<organism evidence="2 3">
    <name type="scientific">Daphnia pulex</name>
    <name type="common">Water flea</name>
    <dbReference type="NCBI Taxonomy" id="6669"/>
    <lineage>
        <taxon>Eukaryota</taxon>
        <taxon>Metazoa</taxon>
        <taxon>Ecdysozoa</taxon>
        <taxon>Arthropoda</taxon>
        <taxon>Crustacea</taxon>
        <taxon>Branchiopoda</taxon>
        <taxon>Diplostraca</taxon>
        <taxon>Cladocera</taxon>
        <taxon>Anomopoda</taxon>
        <taxon>Daphniidae</taxon>
        <taxon>Daphnia</taxon>
    </lineage>
</organism>
<evidence type="ECO:0000313" key="3">
    <source>
        <dbReference type="Proteomes" id="UP000000305"/>
    </source>
</evidence>
<feature type="non-terminal residue" evidence="2">
    <location>
        <position position="159"/>
    </location>
</feature>
<dbReference type="PhylomeDB" id="E9GX64"/>
<dbReference type="PANTHER" id="PTHR24413">
    <property type="entry name" value="SPECKLE-TYPE POZ PROTEIN"/>
    <property type="match status" value="1"/>
</dbReference>
<dbReference type="InParanoid" id="E9GX64"/>
<dbReference type="PROSITE" id="PS50097">
    <property type="entry name" value="BTB"/>
    <property type="match status" value="1"/>
</dbReference>
<proteinExistence type="predicted"/>
<protein>
    <recommendedName>
        <fullName evidence="1">BTB domain-containing protein</fullName>
    </recommendedName>
</protein>
<feature type="non-terminal residue" evidence="2">
    <location>
        <position position="1"/>
    </location>
</feature>
<dbReference type="Gene3D" id="6.10.250.3030">
    <property type="match status" value="1"/>
</dbReference>
<accession>E9GX64</accession>
<dbReference type="OrthoDB" id="6353968at2759"/>
<dbReference type="OMA" id="YKHQDIN"/>
<evidence type="ECO:0000259" key="1">
    <source>
        <dbReference type="PROSITE" id="PS50097"/>
    </source>
</evidence>
<sequence length="159" mass="18563">LFEDMQFSDFTLNVHGRQFQAHKCILASSSKVFEAMFQHPTKEKITNQVVIEDIQPEVFHQLIRFIYTGRLTSTTMETMAARLFAAADKYLLDQLKSECESHLLRQMSAENCMELLLLSSDQIHPADELKKNAMDFFRRYPREVMATEGWKKARQENPN</sequence>
<dbReference type="KEGG" id="dpx:DAPPUDRAFT_25177"/>
<dbReference type="GO" id="GO:0030162">
    <property type="term" value="P:regulation of proteolysis"/>
    <property type="evidence" value="ECO:0000318"/>
    <property type="project" value="GO_Central"/>
</dbReference>
<name>E9GX64_DAPPU</name>
<feature type="domain" description="BTB" evidence="1">
    <location>
        <begin position="8"/>
        <end position="75"/>
    </location>
</feature>
<dbReference type="SUPFAM" id="SSF54695">
    <property type="entry name" value="POZ domain"/>
    <property type="match status" value="1"/>
</dbReference>
<dbReference type="HOGENOM" id="CLU_004253_9_3_1"/>